<reference evidence="4" key="1">
    <citation type="submission" date="2016-06" db="UniProtKB">
        <authorList>
            <consortium name="WormBaseParasite"/>
        </authorList>
    </citation>
    <scope>IDENTIFICATION</scope>
</reference>
<dbReference type="Proteomes" id="UP000279833">
    <property type="component" value="Unassembled WGS sequence"/>
</dbReference>
<proteinExistence type="predicted"/>
<feature type="compositionally biased region" description="Basic and acidic residues" evidence="1">
    <location>
        <begin position="83"/>
        <end position="104"/>
    </location>
</feature>
<name>A0A183L630_9TREM</name>
<dbReference type="AlphaFoldDB" id="A0A183L630"/>
<gene>
    <name evidence="2" type="ORF">SCUD_LOCUS22798</name>
</gene>
<evidence type="ECO:0000313" key="3">
    <source>
        <dbReference type="Proteomes" id="UP000279833"/>
    </source>
</evidence>
<dbReference type="EMBL" id="UZAK01050748">
    <property type="protein sequence ID" value="VDP80243.1"/>
    <property type="molecule type" value="Genomic_DNA"/>
</dbReference>
<evidence type="ECO:0000313" key="2">
    <source>
        <dbReference type="EMBL" id="VDP80243.1"/>
    </source>
</evidence>
<evidence type="ECO:0000313" key="4">
    <source>
        <dbReference type="WBParaSite" id="SCUD_0002280101-mRNA-1"/>
    </source>
</evidence>
<protein>
    <submittedName>
        <fullName evidence="4">ABC transporter substrate-binding protein</fullName>
    </submittedName>
</protein>
<organism evidence="4">
    <name type="scientific">Schistosoma curassoni</name>
    <dbReference type="NCBI Taxonomy" id="6186"/>
    <lineage>
        <taxon>Eukaryota</taxon>
        <taxon>Metazoa</taxon>
        <taxon>Spiralia</taxon>
        <taxon>Lophotrochozoa</taxon>
        <taxon>Platyhelminthes</taxon>
        <taxon>Trematoda</taxon>
        <taxon>Digenea</taxon>
        <taxon>Strigeidida</taxon>
        <taxon>Schistosomatoidea</taxon>
        <taxon>Schistosomatidae</taxon>
        <taxon>Schistosoma</taxon>
    </lineage>
</organism>
<reference evidence="2 3" key="2">
    <citation type="submission" date="2018-11" db="EMBL/GenBank/DDBJ databases">
        <authorList>
            <consortium name="Pathogen Informatics"/>
        </authorList>
    </citation>
    <scope>NUCLEOTIDE SEQUENCE [LARGE SCALE GENOMIC DNA]</scope>
    <source>
        <strain evidence="2">Dakar</strain>
        <strain evidence="3">Dakar, Senegal</strain>
    </source>
</reference>
<accession>A0A183L630</accession>
<dbReference type="WBParaSite" id="SCUD_0002280101-mRNA-1">
    <property type="protein sequence ID" value="SCUD_0002280101-mRNA-1"/>
    <property type="gene ID" value="SCUD_0002280101"/>
</dbReference>
<sequence>MEELATTAEKAAREGKMKQLYETINKLAGKYSKPERLVMYKEGKSITEIQEKRNRWVELLNRPAPLNPKDIEAAHSHSHRCHSTNDQRNQDDHQKNQERESSKT</sequence>
<feature type="region of interest" description="Disordered" evidence="1">
    <location>
        <begin position="66"/>
        <end position="104"/>
    </location>
</feature>
<keyword evidence="3" id="KW-1185">Reference proteome</keyword>
<evidence type="ECO:0000256" key="1">
    <source>
        <dbReference type="SAM" id="MobiDB-lite"/>
    </source>
</evidence>